<dbReference type="EMBL" id="SJPG01000001">
    <property type="protein sequence ID" value="TWT61384.1"/>
    <property type="molecule type" value="Genomic_DNA"/>
</dbReference>
<dbReference type="OrthoDB" id="9808195at2"/>
<organism evidence="5 6">
    <name type="scientific">Rubinisphaera italica</name>
    <dbReference type="NCBI Taxonomy" id="2527969"/>
    <lineage>
        <taxon>Bacteria</taxon>
        <taxon>Pseudomonadati</taxon>
        <taxon>Planctomycetota</taxon>
        <taxon>Planctomycetia</taxon>
        <taxon>Planctomycetales</taxon>
        <taxon>Planctomycetaceae</taxon>
        <taxon>Rubinisphaera</taxon>
    </lineage>
</organism>
<dbReference type="EC" id="3.5.1.87" evidence="5"/>
<feature type="domain" description="Peptidase M20 dimerisation" evidence="4">
    <location>
        <begin position="222"/>
        <end position="323"/>
    </location>
</feature>
<dbReference type="Pfam" id="PF07687">
    <property type="entry name" value="M20_dimer"/>
    <property type="match status" value="1"/>
</dbReference>
<evidence type="ECO:0000259" key="4">
    <source>
        <dbReference type="Pfam" id="PF07687"/>
    </source>
</evidence>
<feature type="binding site" evidence="3">
    <location>
        <position position="137"/>
    </location>
    <ligand>
        <name>Zn(2+)</name>
        <dbReference type="ChEBI" id="CHEBI:29105"/>
        <label>2</label>
    </ligand>
</feature>
<dbReference type="NCBIfam" id="TIGR01879">
    <property type="entry name" value="hydantase"/>
    <property type="match status" value="1"/>
</dbReference>
<dbReference type="CDD" id="cd03884">
    <property type="entry name" value="M20_bAS"/>
    <property type="match status" value="1"/>
</dbReference>
<gene>
    <name evidence="5" type="primary">amaB</name>
    <name evidence="5" type="ORF">Pan54_21200</name>
</gene>
<evidence type="ECO:0000256" key="3">
    <source>
        <dbReference type="PIRSR" id="PIRSR001235-1"/>
    </source>
</evidence>
<feature type="binding site" evidence="3">
    <location>
        <position position="200"/>
    </location>
    <ligand>
        <name>Zn(2+)</name>
        <dbReference type="ChEBI" id="CHEBI:29105"/>
        <label>1</label>
    </ligand>
</feature>
<name>A0A5C5XF10_9PLAN</name>
<keyword evidence="3" id="KW-0479">Metal-binding</keyword>
<feature type="binding site" evidence="3">
    <location>
        <position position="91"/>
    </location>
    <ligand>
        <name>Zn(2+)</name>
        <dbReference type="ChEBI" id="CHEBI:29105"/>
        <label>1</label>
    </ligand>
</feature>
<dbReference type="Proteomes" id="UP000316095">
    <property type="component" value="Unassembled WGS sequence"/>
</dbReference>
<dbReference type="PANTHER" id="PTHR32494">
    <property type="entry name" value="ALLANTOATE DEIMINASE-RELATED"/>
    <property type="match status" value="1"/>
</dbReference>
<evidence type="ECO:0000313" key="5">
    <source>
        <dbReference type="EMBL" id="TWT61384.1"/>
    </source>
</evidence>
<dbReference type="SUPFAM" id="SSF53187">
    <property type="entry name" value="Zn-dependent exopeptidases"/>
    <property type="match status" value="1"/>
</dbReference>
<dbReference type="Gene3D" id="3.30.70.360">
    <property type="match status" value="1"/>
</dbReference>
<dbReference type="NCBIfam" id="NF006771">
    <property type="entry name" value="PRK09290.1-5"/>
    <property type="match status" value="1"/>
</dbReference>
<dbReference type="SUPFAM" id="SSF55031">
    <property type="entry name" value="Bacterial exopeptidase dimerisation domain"/>
    <property type="match status" value="1"/>
</dbReference>
<comment type="similarity">
    <text evidence="1">Belongs to the peptidase M20 family.</text>
</comment>
<comment type="cofactor">
    <cofactor evidence="3">
        <name>Zn(2+)</name>
        <dbReference type="ChEBI" id="CHEBI:29105"/>
    </cofactor>
    <text evidence="3">Binds 2 Zn(2+) ions per subunit.</text>
</comment>
<dbReference type="RefSeq" id="WP_146503383.1">
    <property type="nucleotide sequence ID" value="NZ_SJPG01000001.1"/>
</dbReference>
<dbReference type="GO" id="GO:0050538">
    <property type="term" value="F:N-carbamoyl-L-amino-acid hydrolase activity"/>
    <property type="evidence" value="ECO:0007669"/>
    <property type="project" value="UniProtKB-EC"/>
</dbReference>
<dbReference type="PIRSF" id="PIRSF001235">
    <property type="entry name" value="Amidase_carbamoylase"/>
    <property type="match status" value="1"/>
</dbReference>
<evidence type="ECO:0000313" key="6">
    <source>
        <dbReference type="Proteomes" id="UP000316095"/>
    </source>
</evidence>
<dbReference type="Gene3D" id="3.40.630.10">
    <property type="entry name" value="Zn peptidases"/>
    <property type="match status" value="1"/>
</dbReference>
<keyword evidence="2 5" id="KW-0378">Hydrolase</keyword>
<reference evidence="5 6" key="1">
    <citation type="submission" date="2019-02" db="EMBL/GenBank/DDBJ databases">
        <title>Deep-cultivation of Planctomycetes and their phenomic and genomic characterization uncovers novel biology.</title>
        <authorList>
            <person name="Wiegand S."/>
            <person name="Jogler M."/>
            <person name="Boedeker C."/>
            <person name="Pinto D."/>
            <person name="Vollmers J."/>
            <person name="Rivas-Marin E."/>
            <person name="Kohn T."/>
            <person name="Peeters S.H."/>
            <person name="Heuer A."/>
            <person name="Rast P."/>
            <person name="Oberbeckmann S."/>
            <person name="Bunk B."/>
            <person name="Jeske O."/>
            <person name="Meyerdierks A."/>
            <person name="Storesund J.E."/>
            <person name="Kallscheuer N."/>
            <person name="Luecker S."/>
            <person name="Lage O.M."/>
            <person name="Pohl T."/>
            <person name="Merkel B.J."/>
            <person name="Hornburger P."/>
            <person name="Mueller R.-W."/>
            <person name="Bruemmer F."/>
            <person name="Labrenz M."/>
            <person name="Spormann A.M."/>
            <person name="Op Den Camp H."/>
            <person name="Overmann J."/>
            <person name="Amann R."/>
            <person name="Jetten M.S.M."/>
            <person name="Mascher T."/>
            <person name="Medema M.H."/>
            <person name="Devos D.P."/>
            <person name="Kaster A.-K."/>
            <person name="Ovreas L."/>
            <person name="Rohde M."/>
            <person name="Galperin M.Y."/>
            <person name="Jogler C."/>
        </authorList>
    </citation>
    <scope>NUCLEOTIDE SEQUENCE [LARGE SCALE GENOMIC DNA]</scope>
    <source>
        <strain evidence="5 6">Pan54</strain>
    </source>
</reference>
<proteinExistence type="inferred from homology"/>
<dbReference type="InterPro" id="IPR010158">
    <property type="entry name" value="Amidase_Cbmase"/>
</dbReference>
<protein>
    <submittedName>
        <fullName evidence="5">N-carbamoyl-L-amino acid hydrolase</fullName>
        <ecNumber evidence="5">3.5.1.87</ecNumber>
    </submittedName>
</protein>
<feature type="binding site" evidence="3">
    <location>
        <position position="393"/>
    </location>
    <ligand>
        <name>Zn(2+)</name>
        <dbReference type="ChEBI" id="CHEBI:29105"/>
        <label>2</label>
    </ligand>
</feature>
<dbReference type="PROSITE" id="PS00758">
    <property type="entry name" value="ARGE_DAPE_CPG2_1"/>
    <property type="match status" value="1"/>
</dbReference>
<feature type="binding site" evidence="3">
    <location>
        <position position="102"/>
    </location>
    <ligand>
        <name>Zn(2+)</name>
        <dbReference type="ChEBI" id="CHEBI:29105"/>
        <label>2</label>
    </ligand>
</feature>
<dbReference type="InterPro" id="IPR036264">
    <property type="entry name" value="Bact_exopeptidase_dim_dom"/>
</dbReference>
<dbReference type="InterPro" id="IPR011650">
    <property type="entry name" value="Peptidase_M20_dimer"/>
</dbReference>
<dbReference type="GO" id="GO:0016813">
    <property type="term" value="F:hydrolase activity, acting on carbon-nitrogen (but not peptide) bonds, in linear amidines"/>
    <property type="evidence" value="ECO:0007669"/>
    <property type="project" value="InterPro"/>
</dbReference>
<dbReference type="InterPro" id="IPR001261">
    <property type="entry name" value="ArgE/DapE_CS"/>
</dbReference>
<dbReference type="PANTHER" id="PTHR32494:SF5">
    <property type="entry name" value="ALLANTOATE AMIDOHYDROLASE"/>
    <property type="match status" value="1"/>
</dbReference>
<sequence>MPESTATTPTDLRIDLQRIKEDILALSEIGKDEEDRGIYRMAFTDADMRGKRWLIDRIEQAGLKSNVDGAANISGIFTGKTEKPRVLVGSHIDTVPCAGALDGTLGVVVGLECLRRLVEAGIETERTLELIAFSDEEGRFGGMFGSQSVCGYVTPDSLATMSDLDGVLLQEEMRRQGYDPLAALDAARDPDSIRSYLELHIEQGPVLDRMHKSVGIVDEITGLFTWSVWLRGEANHAGTTPMDMRNDAFMGLADFAHEVPRILEENGSERSRATIGKAQILPGAANTVPGIVEFSIDVRDTSEEFLDDLSTAFQKALSAIARRRNLKFDFEQKSYLQPVACSEDIVEQLRTQAETLNLEYHQMPSGAAHDAQIMGRMVPVGMIFVPSKNGKSHSPAEWTAWSDIEAGANVMLQTLLHLAQN</sequence>
<evidence type="ECO:0000256" key="1">
    <source>
        <dbReference type="ARBA" id="ARBA00006153"/>
    </source>
</evidence>
<keyword evidence="3" id="KW-0862">Zinc</keyword>
<dbReference type="InterPro" id="IPR002933">
    <property type="entry name" value="Peptidase_M20"/>
</dbReference>
<accession>A0A5C5XF10</accession>
<keyword evidence="6" id="KW-1185">Reference proteome</keyword>
<feature type="binding site" evidence="3">
    <location>
        <position position="102"/>
    </location>
    <ligand>
        <name>Zn(2+)</name>
        <dbReference type="ChEBI" id="CHEBI:29105"/>
        <label>1</label>
    </ligand>
</feature>
<evidence type="ECO:0000256" key="2">
    <source>
        <dbReference type="ARBA" id="ARBA00022801"/>
    </source>
</evidence>
<dbReference type="AlphaFoldDB" id="A0A5C5XF10"/>
<dbReference type="Pfam" id="PF01546">
    <property type="entry name" value="Peptidase_M20"/>
    <property type="match status" value="1"/>
</dbReference>
<dbReference type="GO" id="GO:0046872">
    <property type="term" value="F:metal ion binding"/>
    <property type="evidence" value="ECO:0007669"/>
    <property type="project" value="UniProtKB-KW"/>
</dbReference>
<comment type="caution">
    <text evidence="5">The sequence shown here is derived from an EMBL/GenBank/DDBJ whole genome shotgun (WGS) entry which is preliminary data.</text>
</comment>